<keyword evidence="5 7" id="KW-1133">Transmembrane helix</keyword>
<keyword evidence="2 7" id="KW-0813">Transport</keyword>
<reference evidence="9 10" key="1">
    <citation type="submission" date="2018-05" db="EMBL/GenBank/DDBJ databases">
        <title>Brachybacterium sp. M1HQ-2T, whole genome shotgun sequence.</title>
        <authorList>
            <person name="Tuo L."/>
        </authorList>
    </citation>
    <scope>NUCLEOTIDE SEQUENCE [LARGE SCALE GENOMIC DNA]</scope>
    <source>
        <strain evidence="9 10">M1HQ-2</strain>
    </source>
</reference>
<evidence type="ECO:0000256" key="4">
    <source>
        <dbReference type="ARBA" id="ARBA00022692"/>
    </source>
</evidence>
<dbReference type="AlphaFoldDB" id="A0A2U2RP45"/>
<protein>
    <submittedName>
        <fullName evidence="9">ABC transporter permease</fullName>
    </submittedName>
</protein>
<feature type="transmembrane region" description="Helical" evidence="7">
    <location>
        <begin position="167"/>
        <end position="194"/>
    </location>
</feature>
<dbReference type="Pfam" id="PF19300">
    <property type="entry name" value="BPD_transp_1_N"/>
    <property type="match status" value="1"/>
</dbReference>
<feature type="transmembrane region" description="Helical" evidence="7">
    <location>
        <begin position="128"/>
        <end position="147"/>
    </location>
</feature>
<accession>A0A2U2RP45</accession>
<dbReference type="RefSeq" id="WP_109274524.1">
    <property type="nucleotide sequence ID" value="NZ_QFKX01000001.1"/>
</dbReference>
<feature type="transmembrane region" description="Helical" evidence="7">
    <location>
        <begin position="200"/>
        <end position="222"/>
    </location>
</feature>
<evidence type="ECO:0000256" key="6">
    <source>
        <dbReference type="ARBA" id="ARBA00023136"/>
    </source>
</evidence>
<organism evidence="9 10">
    <name type="scientific">Brachybacterium endophyticum</name>
    <dbReference type="NCBI Taxonomy" id="2182385"/>
    <lineage>
        <taxon>Bacteria</taxon>
        <taxon>Bacillati</taxon>
        <taxon>Actinomycetota</taxon>
        <taxon>Actinomycetes</taxon>
        <taxon>Micrococcales</taxon>
        <taxon>Dermabacteraceae</taxon>
        <taxon>Brachybacterium</taxon>
    </lineage>
</organism>
<dbReference type="PROSITE" id="PS50928">
    <property type="entry name" value="ABC_TM1"/>
    <property type="match status" value="1"/>
</dbReference>
<proteinExistence type="inferred from homology"/>
<evidence type="ECO:0000256" key="7">
    <source>
        <dbReference type="RuleBase" id="RU363032"/>
    </source>
</evidence>
<keyword evidence="3" id="KW-1003">Cell membrane</keyword>
<feature type="transmembrane region" description="Helical" evidence="7">
    <location>
        <begin position="302"/>
        <end position="325"/>
    </location>
</feature>
<sequence>MSTTSPGAGALGLAVTRSPLTAARSRYAGFALRRLAQAVLVILLAYVLVFLVLAAIPGDPVSAQLDNPEAGYTEAEKARIRSFYGLDKPVLVQLALALGRALHGDLGISLSTSASVSSTIGEALPSTLALASSALVLAVLIALALGFASQRLPEGRPNALVRTLPTVFLSTPNFLIGLVLIQVLAVQLGLFSIIEPESAGATLFAALTLAIPVSAQIAQVLITALDTTASLDHTEVALSRGLTPLRVFARHLLRPSLLPTVTVCGLVVGELLGGSLITETIFGRAGLGTVVQKAVSSQDVPVLQAAVVLSAAVFVLVNLVIDLVLPALDPRLRPIQEAS</sequence>
<keyword evidence="6 7" id="KW-0472">Membrane</keyword>
<keyword evidence="10" id="KW-1185">Reference proteome</keyword>
<dbReference type="GO" id="GO:0005886">
    <property type="term" value="C:plasma membrane"/>
    <property type="evidence" value="ECO:0007669"/>
    <property type="project" value="UniProtKB-SubCell"/>
</dbReference>
<keyword evidence="4 7" id="KW-0812">Transmembrane</keyword>
<dbReference type="InterPro" id="IPR045621">
    <property type="entry name" value="BPD_transp_1_N"/>
</dbReference>
<dbReference type="Proteomes" id="UP000245590">
    <property type="component" value="Unassembled WGS sequence"/>
</dbReference>
<dbReference type="CDD" id="cd06261">
    <property type="entry name" value="TM_PBP2"/>
    <property type="match status" value="1"/>
</dbReference>
<dbReference type="Pfam" id="PF00528">
    <property type="entry name" value="BPD_transp_1"/>
    <property type="match status" value="1"/>
</dbReference>
<comment type="subcellular location">
    <subcellularLocation>
        <location evidence="1 7">Cell membrane</location>
        <topology evidence="1 7">Multi-pass membrane protein</topology>
    </subcellularLocation>
</comment>
<gene>
    <name evidence="9" type="ORF">DEO23_03165</name>
</gene>
<evidence type="ECO:0000259" key="8">
    <source>
        <dbReference type="PROSITE" id="PS50928"/>
    </source>
</evidence>
<feature type="transmembrane region" description="Helical" evidence="7">
    <location>
        <begin position="35"/>
        <end position="56"/>
    </location>
</feature>
<dbReference type="InterPro" id="IPR035906">
    <property type="entry name" value="MetI-like_sf"/>
</dbReference>
<comment type="caution">
    <text evidence="9">The sequence shown here is derived from an EMBL/GenBank/DDBJ whole genome shotgun (WGS) entry which is preliminary data.</text>
</comment>
<evidence type="ECO:0000256" key="1">
    <source>
        <dbReference type="ARBA" id="ARBA00004651"/>
    </source>
</evidence>
<dbReference type="Gene3D" id="1.10.3720.10">
    <property type="entry name" value="MetI-like"/>
    <property type="match status" value="1"/>
</dbReference>
<evidence type="ECO:0000256" key="2">
    <source>
        <dbReference type="ARBA" id="ARBA00022448"/>
    </source>
</evidence>
<dbReference type="GO" id="GO:0055085">
    <property type="term" value="P:transmembrane transport"/>
    <property type="evidence" value="ECO:0007669"/>
    <property type="project" value="InterPro"/>
</dbReference>
<dbReference type="EMBL" id="QFKX01000001">
    <property type="protein sequence ID" value="PWH07637.1"/>
    <property type="molecule type" value="Genomic_DNA"/>
</dbReference>
<dbReference type="PANTHER" id="PTHR43163">
    <property type="entry name" value="DIPEPTIDE TRANSPORT SYSTEM PERMEASE PROTEIN DPPB-RELATED"/>
    <property type="match status" value="1"/>
</dbReference>
<feature type="transmembrane region" description="Helical" evidence="7">
    <location>
        <begin position="256"/>
        <end position="282"/>
    </location>
</feature>
<dbReference type="OrthoDB" id="9778910at2"/>
<dbReference type="InterPro" id="IPR000515">
    <property type="entry name" value="MetI-like"/>
</dbReference>
<dbReference type="PANTHER" id="PTHR43163:SF6">
    <property type="entry name" value="DIPEPTIDE TRANSPORT SYSTEM PERMEASE PROTEIN DPPB-RELATED"/>
    <property type="match status" value="1"/>
</dbReference>
<evidence type="ECO:0000313" key="9">
    <source>
        <dbReference type="EMBL" id="PWH07637.1"/>
    </source>
</evidence>
<evidence type="ECO:0000256" key="3">
    <source>
        <dbReference type="ARBA" id="ARBA00022475"/>
    </source>
</evidence>
<comment type="similarity">
    <text evidence="7">Belongs to the binding-protein-dependent transport system permease family.</text>
</comment>
<name>A0A2U2RP45_9MICO</name>
<evidence type="ECO:0000313" key="10">
    <source>
        <dbReference type="Proteomes" id="UP000245590"/>
    </source>
</evidence>
<evidence type="ECO:0000256" key="5">
    <source>
        <dbReference type="ARBA" id="ARBA00022989"/>
    </source>
</evidence>
<dbReference type="SUPFAM" id="SSF161098">
    <property type="entry name" value="MetI-like"/>
    <property type="match status" value="1"/>
</dbReference>
<feature type="domain" description="ABC transmembrane type-1" evidence="8">
    <location>
        <begin position="124"/>
        <end position="325"/>
    </location>
</feature>